<name>A0A835VJ59_VANPL</name>
<dbReference type="Pfam" id="PF12854">
    <property type="entry name" value="PPR_1"/>
    <property type="match status" value="1"/>
</dbReference>
<feature type="repeat" description="PPR" evidence="2">
    <location>
        <begin position="169"/>
        <end position="203"/>
    </location>
</feature>
<feature type="repeat" description="PPR" evidence="2">
    <location>
        <begin position="305"/>
        <end position="340"/>
    </location>
</feature>
<organism evidence="3 5">
    <name type="scientific">Vanilla planifolia</name>
    <name type="common">Vanilla</name>
    <dbReference type="NCBI Taxonomy" id="51239"/>
    <lineage>
        <taxon>Eukaryota</taxon>
        <taxon>Viridiplantae</taxon>
        <taxon>Streptophyta</taxon>
        <taxon>Embryophyta</taxon>
        <taxon>Tracheophyta</taxon>
        <taxon>Spermatophyta</taxon>
        <taxon>Magnoliopsida</taxon>
        <taxon>Liliopsida</taxon>
        <taxon>Asparagales</taxon>
        <taxon>Orchidaceae</taxon>
        <taxon>Vanilloideae</taxon>
        <taxon>Vanilleae</taxon>
        <taxon>Vanilla</taxon>
    </lineage>
</organism>
<dbReference type="InterPro" id="IPR011990">
    <property type="entry name" value="TPR-like_helical_dom_sf"/>
</dbReference>
<sequence length="448" mass="49049">MPAFAVAPDNFTFPYLLNSCASLADPVAGSELHSRLFRSGYLRHLPVANALVDMYGKCAMLSTARRVFDEMSVRDIVSHNALLGAHARSGDDMLSARMVFDQMPERNVISWNAMVVGYVNSGDLDSGRAVFDRIPRRNMVSWTLMIVGYCKNGLVDTARDLFDEMPQRNLVSWTAMISGYAQSGRANEAMSLFHEMQSNGVKADAATMTGVVSAASQLGSAELARWVGAYVDQKGIERNERVLTALVDMYAKCGYIDKAFSVFEEIRSPDAYSFTALINGLASNGHPIEALKVFDEMLAQSIRPDPITFVGVLSACGHAGLVDEGLRFWHSMPRDYGIKPCPDHYACMVDILGRAGRLAEAHEMVQSMPNGPHAGALGAMLAACRTHCNVKIAESVARELFVLEPENTGNYVLLSSIYAEKGLWAEAAGVRKMMKRRIAEKLPGSSWI</sequence>
<dbReference type="FunFam" id="1.25.40.10:FF:000090">
    <property type="entry name" value="Pentatricopeptide repeat-containing protein, chloroplastic"/>
    <property type="match status" value="1"/>
</dbReference>
<dbReference type="GO" id="GO:0009451">
    <property type="term" value="P:RNA modification"/>
    <property type="evidence" value="ECO:0007669"/>
    <property type="project" value="InterPro"/>
</dbReference>
<protein>
    <recommendedName>
        <fullName evidence="7">Pentatricopeptide repeat-containing protein</fullName>
    </recommendedName>
</protein>
<dbReference type="InterPro" id="IPR046960">
    <property type="entry name" value="PPR_At4g14850-like_plant"/>
</dbReference>
<comment type="caution">
    <text evidence="3">The sequence shown here is derived from an EMBL/GenBank/DDBJ whole genome shotgun (WGS) entry which is preliminary data.</text>
</comment>
<feature type="repeat" description="PPR" evidence="2">
    <location>
        <begin position="270"/>
        <end position="304"/>
    </location>
</feature>
<proteinExistence type="predicted"/>
<evidence type="ECO:0000313" key="5">
    <source>
        <dbReference type="Proteomes" id="UP000636800"/>
    </source>
</evidence>
<dbReference type="EMBL" id="JADCNM010000001">
    <property type="protein sequence ID" value="KAG0502695.1"/>
    <property type="molecule type" value="Genomic_DNA"/>
</dbReference>
<dbReference type="Proteomes" id="UP000636800">
    <property type="component" value="Chromosome 1"/>
</dbReference>
<dbReference type="OrthoDB" id="185373at2759"/>
<dbReference type="InterPro" id="IPR046848">
    <property type="entry name" value="E_motif"/>
</dbReference>
<evidence type="ECO:0000313" key="6">
    <source>
        <dbReference type="Proteomes" id="UP000639772"/>
    </source>
</evidence>
<keyword evidence="1" id="KW-0677">Repeat</keyword>
<dbReference type="GO" id="GO:0003723">
    <property type="term" value="F:RNA binding"/>
    <property type="evidence" value="ECO:0007669"/>
    <property type="project" value="InterPro"/>
</dbReference>
<dbReference type="AlphaFoldDB" id="A0A835VJ59"/>
<keyword evidence="5" id="KW-1185">Reference proteome</keyword>
<evidence type="ECO:0008006" key="7">
    <source>
        <dbReference type="Google" id="ProtNLM"/>
    </source>
</evidence>
<dbReference type="NCBIfam" id="TIGR00756">
    <property type="entry name" value="PPR"/>
    <property type="match status" value="6"/>
</dbReference>
<feature type="repeat" description="PPR" evidence="2">
    <location>
        <begin position="75"/>
        <end position="110"/>
    </location>
</feature>
<dbReference type="Pfam" id="PF20431">
    <property type="entry name" value="E_motif"/>
    <property type="match status" value="1"/>
</dbReference>
<dbReference type="Gene3D" id="1.25.40.10">
    <property type="entry name" value="Tetratricopeptide repeat domain"/>
    <property type="match status" value="4"/>
</dbReference>
<dbReference type="FunFam" id="1.25.40.10:FF:000348">
    <property type="entry name" value="Pentatricopeptide repeat-containing protein chloroplastic"/>
    <property type="match status" value="1"/>
</dbReference>
<dbReference type="Proteomes" id="UP000639772">
    <property type="component" value="Chromosome 1"/>
</dbReference>
<evidence type="ECO:0000313" key="4">
    <source>
        <dbReference type="EMBL" id="KAG0502695.1"/>
    </source>
</evidence>
<reference evidence="5 6" key="1">
    <citation type="journal article" date="2020" name="Nat. Food">
        <title>A phased Vanilla planifolia genome enables genetic improvement of flavour and production.</title>
        <authorList>
            <person name="Hasing T."/>
            <person name="Tang H."/>
            <person name="Brym M."/>
            <person name="Khazi F."/>
            <person name="Huang T."/>
            <person name="Chambers A.H."/>
        </authorList>
    </citation>
    <scope>NUCLEOTIDE SEQUENCE [LARGE SCALE GENOMIC DNA]</scope>
    <source>
        <tissue evidence="3">Leaf</tissue>
    </source>
</reference>
<dbReference type="InterPro" id="IPR002885">
    <property type="entry name" value="PPR_rpt"/>
</dbReference>
<dbReference type="EMBL" id="JADCNL010000001">
    <property type="protein sequence ID" value="KAG0498476.1"/>
    <property type="molecule type" value="Genomic_DNA"/>
</dbReference>
<evidence type="ECO:0000256" key="2">
    <source>
        <dbReference type="PROSITE-ProRule" id="PRU00708"/>
    </source>
</evidence>
<dbReference type="PANTHER" id="PTHR47926">
    <property type="entry name" value="PENTATRICOPEPTIDE REPEAT-CONTAINING PROTEIN"/>
    <property type="match status" value="1"/>
</dbReference>
<dbReference type="PROSITE" id="PS51375">
    <property type="entry name" value="PPR"/>
    <property type="match status" value="5"/>
</dbReference>
<accession>A0A835VJ59</accession>
<evidence type="ECO:0000256" key="1">
    <source>
        <dbReference type="ARBA" id="ARBA00022737"/>
    </source>
</evidence>
<dbReference type="PANTHER" id="PTHR47926:SF509">
    <property type="entry name" value="(WILD MALAYSIAN BANANA) HYPOTHETICAL PROTEIN"/>
    <property type="match status" value="1"/>
</dbReference>
<feature type="repeat" description="PPR" evidence="2">
    <location>
        <begin position="138"/>
        <end position="168"/>
    </location>
</feature>
<evidence type="ECO:0000313" key="3">
    <source>
        <dbReference type="EMBL" id="KAG0498476.1"/>
    </source>
</evidence>
<dbReference type="Pfam" id="PF13041">
    <property type="entry name" value="PPR_2"/>
    <property type="match status" value="2"/>
</dbReference>
<gene>
    <name evidence="4" type="ORF">HPP92_002767</name>
    <name evidence="3" type="ORF">HPP92_003167</name>
</gene>
<dbReference type="SUPFAM" id="SSF48452">
    <property type="entry name" value="TPR-like"/>
    <property type="match status" value="1"/>
</dbReference>
<dbReference type="Pfam" id="PF01535">
    <property type="entry name" value="PPR"/>
    <property type="match status" value="3"/>
</dbReference>